<evidence type="ECO:0000313" key="3">
    <source>
        <dbReference type="Proteomes" id="UP001151582"/>
    </source>
</evidence>
<comment type="caution">
    <text evidence="2">The sequence shown here is derived from an EMBL/GenBank/DDBJ whole genome shotgun (WGS) entry which is preliminary data.</text>
</comment>
<protein>
    <submittedName>
        <fullName evidence="2">Uncharacterized protein</fullName>
    </submittedName>
</protein>
<evidence type="ECO:0000313" key="2">
    <source>
        <dbReference type="EMBL" id="KAJ1970739.1"/>
    </source>
</evidence>
<feature type="compositionally biased region" description="Low complexity" evidence="1">
    <location>
        <begin position="388"/>
        <end position="401"/>
    </location>
</feature>
<gene>
    <name evidence="2" type="ORF">H4R34_005967</name>
</gene>
<keyword evidence="3" id="KW-1185">Reference proteome</keyword>
<proteinExistence type="predicted"/>
<dbReference type="OrthoDB" id="6123at2759"/>
<reference evidence="2" key="1">
    <citation type="submission" date="2022-07" db="EMBL/GenBank/DDBJ databases">
        <title>Phylogenomic reconstructions and comparative analyses of Kickxellomycotina fungi.</title>
        <authorList>
            <person name="Reynolds N.K."/>
            <person name="Stajich J.E."/>
            <person name="Barry K."/>
            <person name="Grigoriev I.V."/>
            <person name="Crous P."/>
            <person name="Smith M.E."/>
        </authorList>
    </citation>
    <scope>NUCLEOTIDE SEQUENCE</scope>
    <source>
        <strain evidence="2">RSA 567</strain>
    </source>
</reference>
<feature type="compositionally biased region" description="Polar residues" evidence="1">
    <location>
        <begin position="1"/>
        <end position="11"/>
    </location>
</feature>
<feature type="region of interest" description="Disordered" evidence="1">
    <location>
        <begin position="364"/>
        <end position="401"/>
    </location>
</feature>
<sequence length="413" mass="43107">MKMTPSGTPAASVSRLPVRKQAAPPPPPPFALAQSQADTKAKAPSASLFSTTSTTATKSTHATAGQTIVPNRVKPSTQSDLQAFRQKLSQAKAAIQRMDATKDPTPYKRTAPAKKPATAINPKRFGLAMKDMLAGHNHKNYDGAGSGMRTVFKSLNPKHHLAIKGSTTSMGPALVGAKVAPAEVPKSTETLPSQSTLGTTASLASTASHISTKTPLPAMTKPMATQLPKTTGHPTVNTAENTTPVDTTPLADRVKDFTPTSFNQSKHAVIPEYQDVVVPLRARDSRNGSSLGVNSDDDDSFVSSSSNPSSLHSAQLTTDHRVPEASTAAPLPTISHAMAAPTNLIITPPQALPAKKLATSSEFSTMVGPNGELPEIPDEYSDEEDEFYSQSSLGSAANSSATTLSSINAALAN</sequence>
<feature type="region of interest" description="Disordered" evidence="1">
    <location>
        <begin position="1"/>
        <end position="67"/>
    </location>
</feature>
<organism evidence="2 3">
    <name type="scientific">Dimargaris verticillata</name>
    <dbReference type="NCBI Taxonomy" id="2761393"/>
    <lineage>
        <taxon>Eukaryota</taxon>
        <taxon>Fungi</taxon>
        <taxon>Fungi incertae sedis</taxon>
        <taxon>Zoopagomycota</taxon>
        <taxon>Kickxellomycotina</taxon>
        <taxon>Dimargaritomycetes</taxon>
        <taxon>Dimargaritales</taxon>
        <taxon>Dimargaritaceae</taxon>
        <taxon>Dimargaris</taxon>
    </lineage>
</organism>
<dbReference type="Proteomes" id="UP001151582">
    <property type="component" value="Unassembled WGS sequence"/>
</dbReference>
<feature type="region of interest" description="Disordered" evidence="1">
    <location>
        <begin position="230"/>
        <end position="251"/>
    </location>
</feature>
<feature type="compositionally biased region" description="Low complexity" evidence="1">
    <location>
        <begin position="31"/>
        <end position="64"/>
    </location>
</feature>
<dbReference type="EMBL" id="JANBQB010001644">
    <property type="protein sequence ID" value="KAJ1970739.1"/>
    <property type="molecule type" value="Genomic_DNA"/>
</dbReference>
<accession>A0A9W8B2J0</accession>
<feature type="region of interest" description="Disordered" evidence="1">
    <location>
        <begin position="285"/>
        <end position="326"/>
    </location>
</feature>
<name>A0A9W8B2J0_9FUNG</name>
<dbReference type="AlphaFoldDB" id="A0A9W8B2J0"/>
<feature type="compositionally biased region" description="Acidic residues" evidence="1">
    <location>
        <begin position="375"/>
        <end position="387"/>
    </location>
</feature>
<evidence type="ECO:0000256" key="1">
    <source>
        <dbReference type="SAM" id="MobiDB-lite"/>
    </source>
</evidence>
<feature type="non-terminal residue" evidence="2">
    <location>
        <position position="413"/>
    </location>
</feature>
<feature type="compositionally biased region" description="Polar residues" evidence="1">
    <location>
        <begin position="230"/>
        <end position="246"/>
    </location>
</feature>
<feature type="compositionally biased region" description="Low complexity" evidence="1">
    <location>
        <begin position="301"/>
        <end position="313"/>
    </location>
</feature>